<organism evidence="8 9">
    <name type="scientific">Pseudotabrizicola sediminis</name>
    <dbReference type="NCBI Taxonomy" id="2486418"/>
    <lineage>
        <taxon>Bacteria</taxon>
        <taxon>Pseudomonadati</taxon>
        <taxon>Pseudomonadota</taxon>
        <taxon>Alphaproteobacteria</taxon>
        <taxon>Rhodobacterales</taxon>
        <taxon>Paracoccaceae</taxon>
        <taxon>Pseudotabrizicola</taxon>
    </lineage>
</organism>
<name>A0ABY2KL96_9RHOB</name>
<dbReference type="InterPro" id="IPR013525">
    <property type="entry name" value="ABC2_TM"/>
</dbReference>
<proteinExistence type="predicted"/>
<evidence type="ECO:0000256" key="6">
    <source>
        <dbReference type="SAM" id="Phobius"/>
    </source>
</evidence>
<evidence type="ECO:0000256" key="4">
    <source>
        <dbReference type="ARBA" id="ARBA00022989"/>
    </source>
</evidence>
<evidence type="ECO:0000256" key="3">
    <source>
        <dbReference type="ARBA" id="ARBA00022692"/>
    </source>
</evidence>
<protein>
    <submittedName>
        <fullName evidence="8">ABC transporter permease</fullName>
    </submittedName>
</protein>
<dbReference type="PANTHER" id="PTHR30294:SF47">
    <property type="entry name" value="INNER MEMBRANE TRANSPORT PERMEASE YHHJ"/>
    <property type="match status" value="1"/>
</dbReference>
<comment type="caution">
    <text evidence="8">The sequence shown here is derived from an EMBL/GenBank/DDBJ whole genome shotgun (WGS) entry which is preliminary data.</text>
</comment>
<dbReference type="Gene3D" id="3.40.1710.10">
    <property type="entry name" value="abc type-2 transporter like domain"/>
    <property type="match status" value="1"/>
</dbReference>
<dbReference type="PANTHER" id="PTHR30294">
    <property type="entry name" value="MEMBRANE COMPONENT OF ABC TRANSPORTER YHHJ-RELATED"/>
    <property type="match status" value="1"/>
</dbReference>
<keyword evidence="5 6" id="KW-0472">Membrane</keyword>
<gene>
    <name evidence="8" type="ORF">EEB11_17585</name>
</gene>
<evidence type="ECO:0000313" key="9">
    <source>
        <dbReference type="Proteomes" id="UP000297741"/>
    </source>
</evidence>
<feature type="transmembrane region" description="Helical" evidence="6">
    <location>
        <begin position="12"/>
        <end position="37"/>
    </location>
</feature>
<feature type="transmembrane region" description="Helical" evidence="6">
    <location>
        <begin position="350"/>
        <end position="370"/>
    </location>
</feature>
<evidence type="ECO:0000256" key="2">
    <source>
        <dbReference type="ARBA" id="ARBA00022475"/>
    </source>
</evidence>
<evidence type="ECO:0000256" key="5">
    <source>
        <dbReference type="ARBA" id="ARBA00023136"/>
    </source>
</evidence>
<evidence type="ECO:0000313" key="8">
    <source>
        <dbReference type="EMBL" id="TGD41639.1"/>
    </source>
</evidence>
<feature type="transmembrane region" description="Helical" evidence="6">
    <location>
        <begin position="218"/>
        <end position="245"/>
    </location>
</feature>
<evidence type="ECO:0000256" key="1">
    <source>
        <dbReference type="ARBA" id="ARBA00004651"/>
    </source>
</evidence>
<dbReference type="InterPro" id="IPR051449">
    <property type="entry name" value="ABC-2_transporter_component"/>
</dbReference>
<comment type="subcellular location">
    <subcellularLocation>
        <location evidence="1">Cell membrane</location>
        <topology evidence="1">Multi-pass membrane protein</topology>
    </subcellularLocation>
</comment>
<feature type="transmembrane region" description="Helical" evidence="6">
    <location>
        <begin position="293"/>
        <end position="311"/>
    </location>
</feature>
<accession>A0ABY2KL96</accession>
<keyword evidence="2" id="KW-1003">Cell membrane</keyword>
<dbReference type="Pfam" id="PF12698">
    <property type="entry name" value="ABC2_membrane_3"/>
    <property type="match status" value="1"/>
</dbReference>
<dbReference type="EMBL" id="RPEM01000017">
    <property type="protein sequence ID" value="TGD41639.1"/>
    <property type="molecule type" value="Genomic_DNA"/>
</dbReference>
<keyword evidence="9" id="KW-1185">Reference proteome</keyword>
<sequence>MGRLMAREFALLLRNPVLLGLVVLLPVLMIALLTGIFRAGIPSGMAVAVVDLDRSDLSRGITRMLDAAPEVQVTHQALSLSEARALIVSGAVRGAVWLPQGLERDAMRGNQPEIVTFYDNQHMSAGSMVARGARGAIDTALAGLRLSVRQDKGQSPAQAQSALKPIPLQAHALFNPAFDYVHFLLAALVPTVLQILAASGTAYAISLDFGPGRDPRQLVRLAGGLLPAMLGKILPYSVLFLLILGLSDVALYGWLDVPLRGSLPLMAAGAVLFVLAAQLIGTLAFVTTRNIGTAASIIAVITAPAFGYMGLGFPREAMSPVAQAWGALIPGTWYVQLRIDQSLRATPVEISIWPVLWLALITLGLAVLVLTQLARLHRTKEVAP</sequence>
<keyword evidence="3 6" id="KW-0812">Transmembrane</keyword>
<feature type="domain" description="ABC-2 type transporter transmembrane" evidence="7">
    <location>
        <begin position="20"/>
        <end position="370"/>
    </location>
</feature>
<dbReference type="Proteomes" id="UP000297741">
    <property type="component" value="Unassembled WGS sequence"/>
</dbReference>
<feature type="transmembrane region" description="Helical" evidence="6">
    <location>
        <begin position="265"/>
        <end position="286"/>
    </location>
</feature>
<evidence type="ECO:0000259" key="7">
    <source>
        <dbReference type="Pfam" id="PF12698"/>
    </source>
</evidence>
<keyword evidence="4 6" id="KW-1133">Transmembrane helix</keyword>
<feature type="transmembrane region" description="Helical" evidence="6">
    <location>
        <begin position="183"/>
        <end position="206"/>
    </location>
</feature>
<reference evidence="8 9" key="1">
    <citation type="submission" date="2018-11" db="EMBL/GenBank/DDBJ databases">
        <title>Tabrizicola sp. isolated from sediment of alpine lake.</title>
        <authorList>
            <person name="Liu Z."/>
        </authorList>
    </citation>
    <scope>NUCLEOTIDE SEQUENCE [LARGE SCALE GENOMIC DNA]</scope>
    <source>
        <strain evidence="8 9">DRYC-M-16</strain>
    </source>
</reference>